<dbReference type="SUPFAM" id="SSF46785">
    <property type="entry name" value="Winged helix' DNA-binding domain"/>
    <property type="match status" value="1"/>
</dbReference>
<dbReference type="InterPro" id="IPR001845">
    <property type="entry name" value="HTH_ArsR_DNA-bd_dom"/>
</dbReference>
<evidence type="ECO:0000313" key="5">
    <source>
        <dbReference type="EMBL" id="TQM79378.1"/>
    </source>
</evidence>
<dbReference type="SUPFAM" id="SSF52788">
    <property type="entry name" value="Phosphotyrosine protein phosphatases I"/>
    <property type="match status" value="1"/>
</dbReference>
<evidence type="ECO:0000259" key="3">
    <source>
        <dbReference type="SMART" id="SM00347"/>
    </source>
</evidence>
<dbReference type="AlphaFoldDB" id="A0A543J991"/>
<dbReference type="InterPro" id="IPR036388">
    <property type="entry name" value="WH-like_DNA-bd_sf"/>
</dbReference>
<dbReference type="OrthoDB" id="9784339at2"/>
<dbReference type="InterPro" id="IPR011991">
    <property type="entry name" value="ArsR-like_HTH"/>
</dbReference>
<gene>
    <name evidence="5" type="ORF">FHX81_1685</name>
</gene>
<keyword evidence="6" id="KW-1185">Reference proteome</keyword>
<dbReference type="Pfam" id="PF12840">
    <property type="entry name" value="HTH_20"/>
    <property type="match status" value="1"/>
</dbReference>
<evidence type="ECO:0000259" key="2">
    <source>
        <dbReference type="SMART" id="SM00226"/>
    </source>
</evidence>
<accession>A0A543J991</accession>
<feature type="domain" description="HTH marR-type" evidence="3">
    <location>
        <begin position="18"/>
        <end position="112"/>
    </location>
</feature>
<dbReference type="PANTHER" id="PTHR43428:SF1">
    <property type="entry name" value="ARSENATE REDUCTASE"/>
    <property type="match status" value="1"/>
</dbReference>
<dbReference type="SMART" id="SM00226">
    <property type="entry name" value="LMWPc"/>
    <property type="match status" value="1"/>
</dbReference>
<sequence length="229" mass="25235">MTADLPPDLVARAQLHHALGEPIRLAIAEHLLLGDASPSEIGARLDLPSNLLAHHVKILEQAGVVERLRSEGDRRRTYLKLSDAGTAAGLRAGTVRADRVVFVCARNSARSQLAARLWQRYNRVPATSAGAHPSRRIHPLAVAAARSRDLSLENASVHSLDEVIRPEDFVVVVCDNSHEELADALPERLHWSVRDPVRVGTEEAFDSAVRDLQDRVQRLARVVEPRKPT</sequence>
<dbReference type="Proteomes" id="UP000316628">
    <property type="component" value="Unassembled WGS sequence"/>
</dbReference>
<feature type="domain" description="Phosphotyrosine protein phosphatase I" evidence="2">
    <location>
        <begin position="98"/>
        <end position="222"/>
    </location>
</feature>
<keyword evidence="1" id="KW-0059">Arsenical resistance</keyword>
<organism evidence="5 6">
    <name type="scientific">Saccharothrix saharensis</name>
    <dbReference type="NCBI Taxonomy" id="571190"/>
    <lineage>
        <taxon>Bacteria</taxon>
        <taxon>Bacillati</taxon>
        <taxon>Actinomycetota</taxon>
        <taxon>Actinomycetes</taxon>
        <taxon>Pseudonocardiales</taxon>
        <taxon>Pseudonocardiaceae</taxon>
        <taxon>Saccharothrix</taxon>
    </lineage>
</organism>
<dbReference type="InterPro" id="IPR036390">
    <property type="entry name" value="WH_DNA-bd_sf"/>
</dbReference>
<proteinExistence type="predicted"/>
<dbReference type="SMART" id="SM00418">
    <property type="entry name" value="HTH_ARSR"/>
    <property type="match status" value="1"/>
</dbReference>
<dbReference type="InterPro" id="IPR000835">
    <property type="entry name" value="HTH_MarR-typ"/>
</dbReference>
<evidence type="ECO:0000256" key="1">
    <source>
        <dbReference type="ARBA" id="ARBA00022849"/>
    </source>
</evidence>
<dbReference type="Gene3D" id="1.10.10.10">
    <property type="entry name" value="Winged helix-like DNA-binding domain superfamily/Winged helix DNA-binding domain"/>
    <property type="match status" value="1"/>
</dbReference>
<dbReference type="PANTHER" id="PTHR43428">
    <property type="entry name" value="ARSENATE REDUCTASE"/>
    <property type="match status" value="1"/>
</dbReference>
<feature type="domain" description="HTH arsR-type" evidence="4">
    <location>
        <begin position="14"/>
        <end position="96"/>
    </location>
</feature>
<protein>
    <submittedName>
        <fullName evidence="5">Protein-tyrosine-phosphatase</fullName>
    </submittedName>
</protein>
<comment type="caution">
    <text evidence="5">The sequence shown here is derived from an EMBL/GenBank/DDBJ whole genome shotgun (WGS) entry which is preliminary data.</text>
</comment>
<reference evidence="5 6" key="1">
    <citation type="submission" date="2019-06" db="EMBL/GenBank/DDBJ databases">
        <title>Sequencing the genomes of 1000 actinobacteria strains.</title>
        <authorList>
            <person name="Klenk H.-P."/>
        </authorList>
    </citation>
    <scope>NUCLEOTIDE SEQUENCE [LARGE SCALE GENOMIC DNA]</scope>
    <source>
        <strain evidence="5 6">DSM 45456</strain>
    </source>
</reference>
<dbReference type="CDD" id="cd00090">
    <property type="entry name" value="HTH_ARSR"/>
    <property type="match status" value="1"/>
</dbReference>
<dbReference type="SMART" id="SM00347">
    <property type="entry name" value="HTH_MARR"/>
    <property type="match status" value="1"/>
</dbReference>
<dbReference type="RefSeq" id="WP_141976645.1">
    <property type="nucleotide sequence ID" value="NZ_VFPP01000001.1"/>
</dbReference>
<name>A0A543J991_9PSEU</name>
<dbReference type="Gene3D" id="3.40.50.2300">
    <property type="match status" value="1"/>
</dbReference>
<dbReference type="EMBL" id="VFPP01000001">
    <property type="protein sequence ID" value="TQM79378.1"/>
    <property type="molecule type" value="Genomic_DNA"/>
</dbReference>
<dbReference type="GO" id="GO:0046685">
    <property type="term" value="P:response to arsenic-containing substance"/>
    <property type="evidence" value="ECO:0007669"/>
    <property type="project" value="UniProtKB-KW"/>
</dbReference>
<evidence type="ECO:0000259" key="4">
    <source>
        <dbReference type="SMART" id="SM00418"/>
    </source>
</evidence>
<dbReference type="InterPro" id="IPR023485">
    <property type="entry name" value="Ptyr_pPase"/>
</dbReference>
<dbReference type="InterPro" id="IPR036196">
    <property type="entry name" value="Ptyr_pPase_sf"/>
</dbReference>
<evidence type="ECO:0000313" key="6">
    <source>
        <dbReference type="Proteomes" id="UP000316628"/>
    </source>
</evidence>
<dbReference type="Pfam" id="PF01451">
    <property type="entry name" value="LMWPc"/>
    <property type="match status" value="1"/>
</dbReference>
<dbReference type="GO" id="GO:0003700">
    <property type="term" value="F:DNA-binding transcription factor activity"/>
    <property type="evidence" value="ECO:0007669"/>
    <property type="project" value="InterPro"/>
</dbReference>